<organism evidence="1 3">
    <name type="scientific">Campylobacter helveticus</name>
    <dbReference type="NCBI Taxonomy" id="28898"/>
    <lineage>
        <taxon>Bacteria</taxon>
        <taxon>Pseudomonadati</taxon>
        <taxon>Campylobacterota</taxon>
        <taxon>Epsilonproteobacteria</taxon>
        <taxon>Campylobacterales</taxon>
        <taxon>Campylobacteraceae</taxon>
        <taxon>Campylobacter</taxon>
    </lineage>
</organism>
<gene>
    <name evidence="1" type="ORF">FDW42_07230</name>
    <name evidence="2" type="ORF">FVD16_09460</name>
</gene>
<dbReference type="RefSeq" id="WP_082199695.1">
    <property type="nucleotide sequence ID" value="NZ_CAUWMG010000008.1"/>
</dbReference>
<evidence type="ECO:0000313" key="2">
    <source>
        <dbReference type="EMBL" id="TXK54241.1"/>
    </source>
</evidence>
<dbReference type="EMBL" id="VDBS01000054">
    <property type="protein sequence ID" value="TNB56475.1"/>
    <property type="molecule type" value="Genomic_DNA"/>
</dbReference>
<dbReference type="EMBL" id="VRMA01000077">
    <property type="protein sequence ID" value="TXK54241.1"/>
    <property type="molecule type" value="Genomic_DNA"/>
</dbReference>
<reference evidence="2 4" key="2">
    <citation type="submission" date="2019-08" db="EMBL/GenBank/DDBJ databases">
        <title>Rapid identification of Enteric Bacteria from Whole Genome Sequences (WGS) using Average Nucleotide Identity (ANI).</title>
        <authorList>
            <person name="Lane C."/>
        </authorList>
    </citation>
    <scope>NUCLEOTIDE SEQUENCE [LARGE SCALE GENOMIC DNA]</scope>
    <source>
        <strain evidence="2 4">D4984</strain>
    </source>
</reference>
<evidence type="ECO:0008006" key="5">
    <source>
        <dbReference type="Google" id="ProtNLM"/>
    </source>
</evidence>
<sequence length="176" mass="20630">MIDLHSEMIKSGSFHFFSTPPLDPFHLLPSLMYQLGKNIALNVNSFHLSKRKLKVKSPTLFKVVSPMTLMGNATLKDFKDLTYKEKYVELSNEELITFPKEYLGYKILGVHTLYPSPKKSFFDFTTMCQSYFSMVFKNQNKKLVKNFRSYSNFDWLYEDFVVDDSTSISYNKTIYL</sequence>
<dbReference type="Proteomes" id="UP000321317">
    <property type="component" value="Unassembled WGS sequence"/>
</dbReference>
<keyword evidence="4" id="KW-1185">Reference proteome</keyword>
<dbReference type="Proteomes" id="UP000306813">
    <property type="component" value="Unassembled WGS sequence"/>
</dbReference>
<reference evidence="1 3" key="1">
    <citation type="submission" date="2019-05" db="EMBL/GenBank/DDBJ databases">
        <title>Draft genomes of eight strains of Campylobacter helveticus isolated from cats and a dog in New Zealand.</title>
        <authorList>
            <person name="Bojanic K."/>
            <person name="Midwinter A.C."/>
            <person name="Biggs P.J."/>
            <person name="Acke E."/>
            <person name="Cornelius A.J."/>
            <person name="Marshall J.C."/>
        </authorList>
    </citation>
    <scope>NUCLEOTIDE SEQUENCE [LARGE SCALE GENOMIC DNA]</scope>
    <source>
        <strain evidence="1 3">ACP123b</strain>
    </source>
</reference>
<comment type="caution">
    <text evidence="1">The sequence shown here is derived from an EMBL/GenBank/DDBJ whole genome shotgun (WGS) entry which is preliminary data.</text>
</comment>
<proteinExistence type="predicted"/>
<evidence type="ECO:0000313" key="4">
    <source>
        <dbReference type="Proteomes" id="UP000321317"/>
    </source>
</evidence>
<name>A0AAX2UJW0_9BACT</name>
<accession>A0AAX2UJW0</accession>
<evidence type="ECO:0000313" key="1">
    <source>
        <dbReference type="EMBL" id="TNB56475.1"/>
    </source>
</evidence>
<evidence type="ECO:0000313" key="3">
    <source>
        <dbReference type="Proteomes" id="UP000306813"/>
    </source>
</evidence>
<dbReference type="AlphaFoldDB" id="A0AAX2UJW0"/>
<protein>
    <recommendedName>
        <fullName evidence="5">WbqC family protein</fullName>
    </recommendedName>
</protein>
<dbReference type="GeneID" id="52036755"/>